<reference evidence="8" key="2">
    <citation type="submission" date="2025-08" db="UniProtKB">
        <authorList>
            <consortium name="RefSeq"/>
        </authorList>
    </citation>
    <scope>IDENTIFICATION</scope>
    <source>
        <tissue evidence="8">Leaf</tissue>
    </source>
</reference>
<keyword evidence="7" id="KW-1185">Reference proteome</keyword>
<accession>A0ABM0X566</accession>
<evidence type="ECO:0000313" key="8">
    <source>
        <dbReference type="RefSeq" id="XP_010480867.1"/>
    </source>
</evidence>
<evidence type="ECO:0000256" key="6">
    <source>
        <dbReference type="SAM" id="Phobius"/>
    </source>
</evidence>
<feature type="transmembrane region" description="Helical" evidence="6">
    <location>
        <begin position="9"/>
        <end position="29"/>
    </location>
</feature>
<keyword evidence="5 6" id="KW-0472">Membrane</keyword>
<proteinExistence type="predicted"/>
<dbReference type="InterPro" id="IPR006514">
    <property type="entry name" value="IRX15/GXM/AGM"/>
</dbReference>
<dbReference type="PANTHER" id="PTHR31444">
    <property type="entry name" value="OS11G0490100 PROTEIN"/>
    <property type="match status" value="1"/>
</dbReference>
<evidence type="ECO:0000256" key="4">
    <source>
        <dbReference type="ARBA" id="ARBA00023034"/>
    </source>
</evidence>
<keyword evidence="3 6" id="KW-1133">Transmembrane helix</keyword>
<evidence type="ECO:0000256" key="1">
    <source>
        <dbReference type="ARBA" id="ARBA00004194"/>
    </source>
</evidence>
<keyword evidence="2 6" id="KW-0812">Transmembrane</keyword>
<sequence length="275" mass="31313">MRTKPPSSVNLKVIFIGCSILIFLIIFFARSNISSSKPISKTNLSQEEEPTHHHKPEACLTTSQQCTKMPLSLSDALVHYVTSNVTPQQTFDEVSVSKRVLDKKSPCNFLVFGLGHDSLMWASLNHGGRTLFIEEDKAWIAIVTKKFPNLESYHVVYDTKVKDSDKLMELGRSEEFYDTKWDLIMVDAPTGYHEEAPGRMSAIYTAGLLARNREDGETDVFVHDVNRPVEDEFSATFLCKGYMREQNGRLRHFTIPSHRARAGRPFCPVDVDRRR</sequence>
<evidence type="ECO:0000256" key="5">
    <source>
        <dbReference type="ARBA" id="ARBA00023136"/>
    </source>
</evidence>
<name>A0ABM0X566_CAMSA</name>
<dbReference type="Pfam" id="PF21729">
    <property type="entry name" value="IRX15_IRX15L_GXM"/>
    <property type="match status" value="2"/>
</dbReference>
<dbReference type="NCBIfam" id="TIGR01627">
    <property type="entry name" value="A_thal_3515"/>
    <property type="match status" value="2"/>
</dbReference>
<dbReference type="RefSeq" id="XP_010480867.1">
    <property type="nucleotide sequence ID" value="XM_010482565.2"/>
</dbReference>
<comment type="subcellular location">
    <subcellularLocation>
        <location evidence="1">Golgi apparatus membrane</location>
        <topology evidence="1">Single-pass membrane protein</topology>
    </subcellularLocation>
</comment>
<organism evidence="7 8">
    <name type="scientific">Camelina sativa</name>
    <name type="common">False flax</name>
    <name type="synonym">Myagrum sativum</name>
    <dbReference type="NCBI Taxonomy" id="90675"/>
    <lineage>
        <taxon>Eukaryota</taxon>
        <taxon>Viridiplantae</taxon>
        <taxon>Streptophyta</taxon>
        <taxon>Embryophyta</taxon>
        <taxon>Tracheophyta</taxon>
        <taxon>Spermatophyta</taxon>
        <taxon>Magnoliopsida</taxon>
        <taxon>eudicotyledons</taxon>
        <taxon>Gunneridae</taxon>
        <taxon>Pentapetalae</taxon>
        <taxon>rosids</taxon>
        <taxon>malvids</taxon>
        <taxon>Brassicales</taxon>
        <taxon>Brassicaceae</taxon>
        <taxon>Camelineae</taxon>
        <taxon>Camelina</taxon>
    </lineage>
</organism>
<reference evidence="7" key="1">
    <citation type="journal article" date="2014" name="Nat. Commun.">
        <title>The emerging biofuel crop Camelina sativa retains a highly undifferentiated hexaploid genome structure.</title>
        <authorList>
            <person name="Kagale S."/>
            <person name="Koh C."/>
            <person name="Nixon J."/>
            <person name="Bollina V."/>
            <person name="Clarke W.E."/>
            <person name="Tuteja R."/>
            <person name="Spillane C."/>
            <person name="Robinson S.J."/>
            <person name="Links M.G."/>
            <person name="Clarke C."/>
            <person name="Higgins E.E."/>
            <person name="Huebert T."/>
            <person name="Sharpe A.G."/>
            <person name="Parkin I.A."/>
        </authorList>
    </citation>
    <scope>NUCLEOTIDE SEQUENCE [LARGE SCALE GENOMIC DNA]</scope>
    <source>
        <strain evidence="7">cv. DH55</strain>
    </source>
</reference>
<dbReference type="Proteomes" id="UP000694864">
    <property type="component" value="Chromosome 17"/>
</dbReference>
<evidence type="ECO:0000313" key="7">
    <source>
        <dbReference type="Proteomes" id="UP000694864"/>
    </source>
</evidence>
<dbReference type="GeneID" id="104759660"/>
<protein>
    <submittedName>
        <fullName evidence="8">Glucuronoxylan 4-O-methyltransferase 3-like</fullName>
    </submittedName>
</protein>
<gene>
    <name evidence="8" type="primary">LOC104759660</name>
</gene>
<keyword evidence="4" id="KW-0333">Golgi apparatus</keyword>
<evidence type="ECO:0000256" key="2">
    <source>
        <dbReference type="ARBA" id="ARBA00022692"/>
    </source>
</evidence>
<evidence type="ECO:0000256" key="3">
    <source>
        <dbReference type="ARBA" id="ARBA00022989"/>
    </source>
</evidence>